<keyword evidence="2" id="KW-0560">Oxidoreductase</keyword>
<feature type="compositionally biased region" description="Basic and acidic residues" evidence="4">
    <location>
        <begin position="211"/>
        <end position="232"/>
    </location>
</feature>
<accession>W4M5N5</accession>
<dbReference type="InterPro" id="IPR002347">
    <property type="entry name" value="SDR_fam"/>
</dbReference>
<evidence type="ECO:0000256" key="2">
    <source>
        <dbReference type="ARBA" id="ARBA00023002"/>
    </source>
</evidence>
<organism evidence="5 6">
    <name type="scientific">Candidatus Entotheonella gemina</name>
    <dbReference type="NCBI Taxonomy" id="1429439"/>
    <lineage>
        <taxon>Bacteria</taxon>
        <taxon>Pseudomonadati</taxon>
        <taxon>Nitrospinota/Tectimicrobiota group</taxon>
        <taxon>Candidatus Tectimicrobiota</taxon>
        <taxon>Candidatus Entotheonellia</taxon>
        <taxon>Candidatus Entotheonellales</taxon>
        <taxon>Candidatus Entotheonellaceae</taxon>
        <taxon>Candidatus Entotheonella</taxon>
    </lineage>
</organism>
<dbReference type="PANTHER" id="PTHR42760:SF133">
    <property type="entry name" value="3-OXOACYL-[ACYL-CARRIER-PROTEIN] REDUCTASE"/>
    <property type="match status" value="1"/>
</dbReference>
<evidence type="ECO:0000313" key="5">
    <source>
        <dbReference type="EMBL" id="ETX04937.1"/>
    </source>
</evidence>
<dbReference type="PRINTS" id="PR00080">
    <property type="entry name" value="SDRFAMILY"/>
</dbReference>
<comment type="similarity">
    <text evidence="1 3">Belongs to the short-chain dehydrogenases/reductases (SDR) family.</text>
</comment>
<dbReference type="Proteomes" id="UP000019140">
    <property type="component" value="Unassembled WGS sequence"/>
</dbReference>
<dbReference type="AlphaFoldDB" id="W4M5N5"/>
<keyword evidence="6" id="KW-1185">Reference proteome</keyword>
<evidence type="ECO:0000256" key="3">
    <source>
        <dbReference type="RuleBase" id="RU000363"/>
    </source>
</evidence>
<dbReference type="Gene3D" id="3.40.50.720">
    <property type="entry name" value="NAD(P)-binding Rossmann-like Domain"/>
    <property type="match status" value="1"/>
</dbReference>
<feature type="non-terminal residue" evidence="5">
    <location>
        <position position="244"/>
    </location>
</feature>
<feature type="region of interest" description="Disordered" evidence="4">
    <location>
        <begin position="202"/>
        <end position="244"/>
    </location>
</feature>
<protein>
    <submittedName>
        <fullName evidence="5">Uncharacterized protein</fullName>
    </submittedName>
</protein>
<dbReference type="FunFam" id="3.40.50.720:FF:000084">
    <property type="entry name" value="Short-chain dehydrogenase reductase"/>
    <property type="match status" value="1"/>
</dbReference>
<dbReference type="PROSITE" id="PS00061">
    <property type="entry name" value="ADH_SHORT"/>
    <property type="match status" value="1"/>
</dbReference>
<name>W4M5N5_9BACT</name>
<dbReference type="GO" id="GO:0016616">
    <property type="term" value="F:oxidoreductase activity, acting on the CH-OH group of donors, NAD or NADP as acceptor"/>
    <property type="evidence" value="ECO:0007669"/>
    <property type="project" value="TreeGrafter"/>
</dbReference>
<gene>
    <name evidence="5" type="ORF">ETSY2_25950</name>
</gene>
<dbReference type="HOGENOM" id="CLU_010194_1_0_7"/>
<comment type="caution">
    <text evidence="5">The sequence shown here is derived from an EMBL/GenBank/DDBJ whole genome shotgun (WGS) entry which is preliminary data.</text>
</comment>
<sequence>MNVTDKIAIVTGGGRGIGRGISVVLARNGADVVVADLIEDNAKGVADEVRALGRKSLALRLDVTSQESADAMVADVLAQFGQIDILVNNAGIIGAPGWESRDTPNEDDWDMIYAVNVKGIAKVTNAVTPHMVQRKYGKVVNIASIAGRQGGPRNPPYNVSKTGVISLTQAQALDLAPHNINVNAICPGLLWTPMWERITARPAMTPNPEGKSQRELFEEHVQRSIPMRKEQTPEDIGNLASNSR</sequence>
<evidence type="ECO:0000256" key="4">
    <source>
        <dbReference type="SAM" id="MobiDB-lite"/>
    </source>
</evidence>
<dbReference type="InterPro" id="IPR036291">
    <property type="entry name" value="NAD(P)-bd_dom_sf"/>
</dbReference>
<dbReference type="InterPro" id="IPR020904">
    <property type="entry name" value="Sc_DH/Rdtase_CS"/>
</dbReference>
<proteinExistence type="inferred from homology"/>
<dbReference type="EMBL" id="AZHX01001083">
    <property type="protein sequence ID" value="ETX04937.1"/>
    <property type="molecule type" value="Genomic_DNA"/>
</dbReference>
<dbReference type="PANTHER" id="PTHR42760">
    <property type="entry name" value="SHORT-CHAIN DEHYDROGENASES/REDUCTASES FAMILY MEMBER"/>
    <property type="match status" value="1"/>
</dbReference>
<evidence type="ECO:0000313" key="6">
    <source>
        <dbReference type="Proteomes" id="UP000019140"/>
    </source>
</evidence>
<dbReference type="SUPFAM" id="SSF51735">
    <property type="entry name" value="NAD(P)-binding Rossmann-fold domains"/>
    <property type="match status" value="1"/>
</dbReference>
<evidence type="ECO:0000256" key="1">
    <source>
        <dbReference type="ARBA" id="ARBA00006484"/>
    </source>
</evidence>
<dbReference type="PRINTS" id="PR00081">
    <property type="entry name" value="GDHRDH"/>
</dbReference>
<dbReference type="Pfam" id="PF00106">
    <property type="entry name" value="adh_short"/>
    <property type="match status" value="1"/>
</dbReference>
<reference evidence="5 6" key="1">
    <citation type="journal article" date="2014" name="Nature">
        <title>An environmental bacterial taxon with a large and distinct metabolic repertoire.</title>
        <authorList>
            <person name="Wilson M.C."/>
            <person name="Mori T."/>
            <person name="Ruckert C."/>
            <person name="Uria A.R."/>
            <person name="Helf M.J."/>
            <person name="Takada K."/>
            <person name="Gernert C."/>
            <person name="Steffens U.A."/>
            <person name="Heycke N."/>
            <person name="Schmitt S."/>
            <person name="Rinke C."/>
            <person name="Helfrich E.J."/>
            <person name="Brachmann A.O."/>
            <person name="Gurgui C."/>
            <person name="Wakimoto T."/>
            <person name="Kracht M."/>
            <person name="Crusemann M."/>
            <person name="Hentschel U."/>
            <person name="Abe I."/>
            <person name="Matsunaga S."/>
            <person name="Kalinowski J."/>
            <person name="Takeyama H."/>
            <person name="Piel J."/>
        </authorList>
    </citation>
    <scope>NUCLEOTIDE SEQUENCE [LARGE SCALE GENOMIC DNA]</scope>
    <source>
        <strain evidence="6">TSY2</strain>
    </source>
</reference>